<dbReference type="Pfam" id="PF13398">
    <property type="entry name" value="Peptidase_M50B"/>
    <property type="match status" value="1"/>
</dbReference>
<dbReference type="InterPro" id="IPR049500">
    <property type="entry name" value="Peptidase_M50B-like"/>
</dbReference>
<keyword evidence="1" id="KW-1133">Transmembrane helix</keyword>
<evidence type="ECO:0000313" key="2">
    <source>
        <dbReference type="EMBL" id="MPY66110.1"/>
    </source>
</evidence>
<evidence type="ECO:0000256" key="1">
    <source>
        <dbReference type="SAM" id="Phobius"/>
    </source>
</evidence>
<accession>A0A7X1NUS9</accession>
<feature type="transmembrane region" description="Helical" evidence="1">
    <location>
        <begin position="84"/>
        <end position="106"/>
    </location>
</feature>
<evidence type="ECO:0000313" key="3">
    <source>
        <dbReference type="Proteomes" id="UP000484842"/>
    </source>
</evidence>
<keyword evidence="3" id="KW-1185">Reference proteome</keyword>
<organism evidence="2 3">
    <name type="scientific">Deinococcus terrestris</name>
    <dbReference type="NCBI Taxonomy" id="2651870"/>
    <lineage>
        <taxon>Bacteria</taxon>
        <taxon>Thermotogati</taxon>
        <taxon>Deinococcota</taxon>
        <taxon>Deinococci</taxon>
        <taxon>Deinococcales</taxon>
        <taxon>Deinococcaceae</taxon>
        <taxon>Deinococcus</taxon>
    </lineage>
</organism>
<dbReference type="EMBL" id="WBSL01000001">
    <property type="protein sequence ID" value="MPY66110.1"/>
    <property type="molecule type" value="Genomic_DNA"/>
</dbReference>
<feature type="transmembrane region" description="Helical" evidence="1">
    <location>
        <begin position="113"/>
        <end position="133"/>
    </location>
</feature>
<evidence type="ECO:0008006" key="4">
    <source>
        <dbReference type="Google" id="ProtNLM"/>
    </source>
</evidence>
<name>A0A7X1NUS9_9DEIO</name>
<dbReference type="AlphaFoldDB" id="A0A7X1NUS9"/>
<protein>
    <recommendedName>
        <fullName evidence="4">Peptidase M50 domain-containing protein</fullName>
    </recommendedName>
</protein>
<dbReference type="RefSeq" id="WP_152869506.1">
    <property type="nucleotide sequence ID" value="NZ_WBSL01000001.1"/>
</dbReference>
<proteinExistence type="predicted"/>
<comment type="caution">
    <text evidence="2">The sequence shown here is derived from an EMBL/GenBank/DDBJ whole genome shotgun (WGS) entry which is preliminary data.</text>
</comment>
<keyword evidence="1" id="KW-0812">Transmembrane</keyword>
<sequence length="164" mass="18562">MDDSLTVRLLYLLALPLVTLGHELGHAAVPLLRTREPVTVDVGPDFSRPLFQVRAGRLTVVMRRLFFWGGLCIWEGRLTPHQHFWATAGGPLASLLMLGLGAVALVGIRTETVWLVAQIFMILSFGQLVITLWPMRYPTWLLGYAHRESDGAWLLRLWPRRRPA</sequence>
<keyword evidence="1" id="KW-0472">Membrane</keyword>
<gene>
    <name evidence="2" type="ORF">F8S09_05280</name>
</gene>
<reference evidence="2 3" key="1">
    <citation type="submission" date="2019-10" db="EMBL/GenBank/DDBJ databases">
        <title>Deinococcus sp. isolated from soil.</title>
        <authorList>
            <person name="Li Y."/>
            <person name="Wang J."/>
        </authorList>
    </citation>
    <scope>NUCLEOTIDE SEQUENCE [LARGE SCALE GENOMIC DNA]</scope>
    <source>
        <strain evidence="2 3">SDU3-2</strain>
    </source>
</reference>
<dbReference type="Proteomes" id="UP000484842">
    <property type="component" value="Unassembled WGS sequence"/>
</dbReference>